<comment type="caution">
    <text evidence="2">The sequence shown here is derived from an EMBL/GenBank/DDBJ whole genome shotgun (WGS) entry which is preliminary data.</text>
</comment>
<keyword evidence="2" id="KW-0489">Methyltransferase</keyword>
<protein>
    <submittedName>
        <fullName evidence="2">Class I SAM-dependent methyltransferase</fullName>
    </submittedName>
</protein>
<evidence type="ECO:0000259" key="1">
    <source>
        <dbReference type="Pfam" id="PF13649"/>
    </source>
</evidence>
<gene>
    <name evidence="2" type="ORF">F6J89_29855</name>
</gene>
<dbReference type="GO" id="GO:0032259">
    <property type="term" value="P:methylation"/>
    <property type="evidence" value="ECO:0007669"/>
    <property type="project" value="UniProtKB-KW"/>
</dbReference>
<dbReference type="InterPro" id="IPR029063">
    <property type="entry name" value="SAM-dependent_MTases_sf"/>
</dbReference>
<name>A0A6B3NLA3_9CYAN</name>
<reference evidence="2" key="1">
    <citation type="submission" date="2019-11" db="EMBL/GenBank/DDBJ databases">
        <title>Genomic insights into an expanded diversity of filamentous marine cyanobacteria reveals the extraordinary biosynthetic potential of Moorea and Okeania.</title>
        <authorList>
            <person name="Ferreira Leao T."/>
            <person name="Wang M."/>
            <person name="Moss N."/>
            <person name="Da Silva R."/>
            <person name="Sanders J."/>
            <person name="Nurk S."/>
            <person name="Gurevich A."/>
            <person name="Humphrey G."/>
            <person name="Reher R."/>
            <person name="Zhu Q."/>
            <person name="Belda-Ferre P."/>
            <person name="Glukhov E."/>
            <person name="Rex R."/>
            <person name="Dorrestein P.C."/>
            <person name="Knight R."/>
            <person name="Pevzner P."/>
            <person name="Gerwick W.H."/>
            <person name="Gerwick L."/>
        </authorList>
    </citation>
    <scope>NUCLEOTIDE SEQUENCE</scope>
    <source>
        <strain evidence="2">SIO1C4</strain>
    </source>
</reference>
<dbReference type="AlphaFoldDB" id="A0A6B3NLA3"/>
<keyword evidence="2" id="KW-0808">Transferase</keyword>
<organism evidence="2">
    <name type="scientific">Symploca sp. SIO1C4</name>
    <dbReference type="NCBI Taxonomy" id="2607765"/>
    <lineage>
        <taxon>Bacteria</taxon>
        <taxon>Bacillati</taxon>
        <taxon>Cyanobacteriota</taxon>
        <taxon>Cyanophyceae</taxon>
        <taxon>Coleofasciculales</taxon>
        <taxon>Coleofasciculaceae</taxon>
        <taxon>Symploca</taxon>
    </lineage>
</organism>
<dbReference type="PANTHER" id="PTHR42912">
    <property type="entry name" value="METHYLTRANSFERASE"/>
    <property type="match status" value="1"/>
</dbReference>
<dbReference type="SUPFAM" id="SSF53335">
    <property type="entry name" value="S-adenosyl-L-methionine-dependent methyltransferases"/>
    <property type="match status" value="1"/>
</dbReference>
<dbReference type="PANTHER" id="PTHR42912:SF80">
    <property type="entry name" value="METHYLTRANSFERASE DOMAIN-CONTAINING PROTEIN"/>
    <property type="match status" value="1"/>
</dbReference>
<dbReference type="EMBL" id="JAAHFQ010000908">
    <property type="protein sequence ID" value="NER31705.1"/>
    <property type="molecule type" value="Genomic_DNA"/>
</dbReference>
<dbReference type="CDD" id="cd02440">
    <property type="entry name" value="AdoMet_MTases"/>
    <property type="match status" value="1"/>
</dbReference>
<proteinExistence type="predicted"/>
<dbReference type="Pfam" id="PF13649">
    <property type="entry name" value="Methyltransf_25"/>
    <property type="match status" value="1"/>
</dbReference>
<feature type="domain" description="Methyltransferase" evidence="1">
    <location>
        <begin position="104"/>
        <end position="200"/>
    </location>
</feature>
<sequence length="296" mass="33511">MAVRKDTIWESFLKPIVRTLINEDKLRQFYESMDWQAESARFRCPELTYPEYYSSQNFHGIEGGYLNASAATSYDPITQYFVPPNETWVRQGLIDRIQGKPRRILDLGCGTGSTSLMLKQAFEQAEVIGLDLSPYMLVMADYKAKQANLDVEWLHGNAEETNFPPASFDLVTASLLFHETPPIAAKLILRECYRLLTPGGEVLILDGNQKTLPQADWLSDIFEEPYIKDYAVGNVDAWMGAAGFEAVQTEDWWWIHQITKGIKPIPTRDSAMSAYEVSARGRVENLGTKVTPVPVF</sequence>
<dbReference type="Gene3D" id="3.40.50.150">
    <property type="entry name" value="Vaccinia Virus protein VP39"/>
    <property type="match status" value="1"/>
</dbReference>
<accession>A0A6B3NLA3</accession>
<dbReference type="InterPro" id="IPR041698">
    <property type="entry name" value="Methyltransf_25"/>
</dbReference>
<dbReference type="InterPro" id="IPR050508">
    <property type="entry name" value="Methyltransf_Superfamily"/>
</dbReference>
<dbReference type="GO" id="GO:0008168">
    <property type="term" value="F:methyltransferase activity"/>
    <property type="evidence" value="ECO:0007669"/>
    <property type="project" value="UniProtKB-KW"/>
</dbReference>
<evidence type="ECO:0000313" key="2">
    <source>
        <dbReference type="EMBL" id="NER31705.1"/>
    </source>
</evidence>